<comment type="caution">
    <text evidence="2">The sequence shown here is derived from an EMBL/GenBank/DDBJ whole genome shotgun (WGS) entry which is preliminary data.</text>
</comment>
<accession>A0ABT7CBH0</accession>
<reference evidence="2" key="1">
    <citation type="submission" date="2018-03" db="EMBL/GenBank/DDBJ databases">
        <authorList>
            <person name="Nunes O.C."/>
            <person name="Lopes A.R."/>
            <person name="Froufe H."/>
            <person name="Munoz-Merida A."/>
            <person name="Barroso C."/>
            <person name="Egas C."/>
        </authorList>
    </citation>
    <scope>NUCLEOTIDE SEQUENCE</scope>
    <source>
        <strain evidence="2">ON4</strain>
    </source>
</reference>
<gene>
    <name evidence="2" type="ORF">C7K25_14475</name>
</gene>
<evidence type="ECO:0000313" key="2">
    <source>
        <dbReference type="EMBL" id="MDJ1372551.1"/>
    </source>
</evidence>
<sequence length="167" mass="18699">MSRTAHSDRSTATPRSTTAPAPAAARLRVVEKTHDVPRKEVLGEGVLTGKQVTADLPDPEPLLRNLGRSVFEAMAGVRDIEQMARWVAPDVYSVLLQRVQHSARARRIRGKTVRRPYIVTKTCLWQSPRAGVVEATVLVDLGARVRAVAIRLEEFRGRWRAERFNVL</sequence>
<dbReference type="RefSeq" id="WP_051266535.1">
    <property type="nucleotide sequence ID" value="NZ_CP028426.1"/>
</dbReference>
<name>A0ABT7CBH0_9MICO</name>
<evidence type="ECO:0000313" key="3">
    <source>
        <dbReference type="Proteomes" id="UP001170379"/>
    </source>
</evidence>
<keyword evidence="3" id="KW-1185">Reference proteome</keyword>
<feature type="compositionally biased region" description="Low complexity" evidence="1">
    <location>
        <begin position="10"/>
        <end position="23"/>
    </location>
</feature>
<protein>
    <submittedName>
        <fullName evidence="2">3-hydroxyacyl-CoA dehydrogenase</fullName>
    </submittedName>
</protein>
<dbReference type="Pfam" id="PF20060">
    <property type="entry name" value="DUF6459"/>
    <property type="match status" value="1"/>
</dbReference>
<feature type="region of interest" description="Disordered" evidence="1">
    <location>
        <begin position="1"/>
        <end position="23"/>
    </location>
</feature>
<proteinExistence type="predicted"/>
<dbReference type="Proteomes" id="UP001170379">
    <property type="component" value="Unassembled WGS sequence"/>
</dbReference>
<dbReference type="EMBL" id="PXVD01000030">
    <property type="protein sequence ID" value="MDJ1372551.1"/>
    <property type="molecule type" value="Genomic_DNA"/>
</dbReference>
<organism evidence="2 3">
    <name type="scientific">Gulosibacter molinativorax</name>
    <dbReference type="NCBI Taxonomy" id="256821"/>
    <lineage>
        <taxon>Bacteria</taxon>
        <taxon>Bacillati</taxon>
        <taxon>Actinomycetota</taxon>
        <taxon>Actinomycetes</taxon>
        <taxon>Micrococcales</taxon>
        <taxon>Microbacteriaceae</taxon>
        <taxon>Gulosibacter</taxon>
    </lineage>
</organism>
<dbReference type="InterPro" id="IPR045596">
    <property type="entry name" value="DUF6459"/>
</dbReference>
<evidence type="ECO:0000256" key="1">
    <source>
        <dbReference type="SAM" id="MobiDB-lite"/>
    </source>
</evidence>
<reference evidence="2" key="2">
    <citation type="journal article" date="2022" name="Sci. Rep.">
        <title>In silico prediction of the enzymes involved in the degradation of the herbicide molinate by Gulosibacter molinativorax ON4T.</title>
        <authorList>
            <person name="Lopes A.R."/>
            <person name="Bunin E."/>
            <person name="Viana A.T."/>
            <person name="Froufe H."/>
            <person name="Munoz-Merida A."/>
            <person name="Pinho D."/>
            <person name="Figueiredo J."/>
            <person name="Barroso C."/>
            <person name="Vaz-Moreira I."/>
            <person name="Bellanger X."/>
            <person name="Egas C."/>
            <person name="Nunes O.C."/>
        </authorList>
    </citation>
    <scope>NUCLEOTIDE SEQUENCE</scope>
    <source>
        <strain evidence="2">ON4</strain>
    </source>
</reference>